<dbReference type="InterPro" id="IPR036520">
    <property type="entry name" value="UPF0759_sf"/>
</dbReference>
<dbReference type="Pfam" id="PF01904">
    <property type="entry name" value="DUF72"/>
    <property type="match status" value="1"/>
</dbReference>
<evidence type="ECO:0000313" key="1">
    <source>
        <dbReference type="EMBL" id="MBN1571651.1"/>
    </source>
</evidence>
<proteinExistence type="predicted"/>
<reference evidence="1" key="1">
    <citation type="journal article" date="2021" name="Environ. Microbiol.">
        <title>Genomic characterization of three novel Desulfobacterota classes expand the metabolic and phylogenetic diversity of the phylum.</title>
        <authorList>
            <person name="Murphy C.L."/>
            <person name="Biggerstaff J."/>
            <person name="Eichhorn A."/>
            <person name="Ewing E."/>
            <person name="Shahan R."/>
            <person name="Soriano D."/>
            <person name="Stewart S."/>
            <person name="VanMol K."/>
            <person name="Walker R."/>
            <person name="Walters P."/>
            <person name="Elshahed M.S."/>
            <person name="Youssef N.H."/>
        </authorList>
    </citation>
    <scope>NUCLEOTIDE SEQUENCE</scope>
    <source>
        <strain evidence="1">Zod_Metabat.24</strain>
    </source>
</reference>
<protein>
    <submittedName>
        <fullName evidence="1">DUF72 domain-containing protein</fullName>
    </submittedName>
</protein>
<gene>
    <name evidence="1" type="ORF">JW984_00470</name>
</gene>
<accession>A0A9D8PIL7</accession>
<dbReference type="AlphaFoldDB" id="A0A9D8PIL7"/>
<organism evidence="1 2">
    <name type="scientific">Candidatus Zymogenus saltonus</name>
    <dbReference type="NCBI Taxonomy" id="2844893"/>
    <lineage>
        <taxon>Bacteria</taxon>
        <taxon>Deltaproteobacteria</taxon>
        <taxon>Candidatus Zymogenia</taxon>
        <taxon>Candidatus Zymogeniales</taxon>
        <taxon>Candidatus Zymogenaceae</taxon>
        <taxon>Candidatus Zymogenus</taxon>
    </lineage>
</organism>
<dbReference type="InterPro" id="IPR002763">
    <property type="entry name" value="DUF72"/>
</dbReference>
<dbReference type="PANTHER" id="PTHR30348:SF13">
    <property type="entry name" value="UPF0759 PROTEIN YUNF"/>
    <property type="match status" value="1"/>
</dbReference>
<dbReference type="PANTHER" id="PTHR30348">
    <property type="entry name" value="UNCHARACTERIZED PROTEIN YECE"/>
    <property type="match status" value="1"/>
</dbReference>
<evidence type="ECO:0000313" key="2">
    <source>
        <dbReference type="Proteomes" id="UP000809273"/>
    </source>
</evidence>
<name>A0A9D8PIL7_9DELT</name>
<dbReference type="EMBL" id="JAFGIX010000003">
    <property type="protein sequence ID" value="MBN1571651.1"/>
    <property type="molecule type" value="Genomic_DNA"/>
</dbReference>
<dbReference type="SUPFAM" id="SSF117396">
    <property type="entry name" value="TM1631-like"/>
    <property type="match status" value="1"/>
</dbReference>
<sequence>MDIRIGTSGFSFDDWVGPVYPVGLNKREWLRFYEEELGLKAVEINYTYYAMPSAKTLSSMSDKTSGDFSFVVKAHRSMTHDLWGDKKREEMAENSGAFERFNASLFPLIDEGKLTCVLAQFPYSFHNRGENLDYLKRFRERMGDIPTVIEFRNRNWHGEEAIDFLRRNGLGYCVVDEPKIRGLMPFNPVATTDLAYVRLHGRNKNWYNAPLEVRYDYLYSKDELAELLEDIVNLAMKATTTMVFFNNCHAGSAAKNAIELAKTLLNGE</sequence>
<dbReference type="Gene3D" id="3.20.20.410">
    <property type="entry name" value="Protein of unknown function UPF0759"/>
    <property type="match status" value="1"/>
</dbReference>
<dbReference type="Proteomes" id="UP000809273">
    <property type="component" value="Unassembled WGS sequence"/>
</dbReference>
<comment type="caution">
    <text evidence="1">The sequence shown here is derived from an EMBL/GenBank/DDBJ whole genome shotgun (WGS) entry which is preliminary data.</text>
</comment>
<reference evidence="1" key="2">
    <citation type="submission" date="2021-01" db="EMBL/GenBank/DDBJ databases">
        <authorList>
            <person name="Hahn C.R."/>
            <person name="Youssef N.H."/>
            <person name="Elshahed M."/>
        </authorList>
    </citation>
    <scope>NUCLEOTIDE SEQUENCE</scope>
    <source>
        <strain evidence="1">Zod_Metabat.24</strain>
    </source>
</reference>